<evidence type="ECO:0000256" key="5">
    <source>
        <dbReference type="ARBA" id="ARBA00023136"/>
    </source>
</evidence>
<evidence type="ECO:0000313" key="7">
    <source>
        <dbReference type="EMBL" id="MDD9204956.1"/>
    </source>
</evidence>
<feature type="transmembrane region" description="Helical" evidence="6">
    <location>
        <begin position="30"/>
        <end position="62"/>
    </location>
</feature>
<evidence type="ECO:0000256" key="2">
    <source>
        <dbReference type="ARBA" id="ARBA00009773"/>
    </source>
</evidence>
<dbReference type="Pfam" id="PF01594">
    <property type="entry name" value="AI-2E_transport"/>
    <property type="match status" value="1"/>
</dbReference>
<feature type="non-terminal residue" evidence="7">
    <location>
        <position position="118"/>
    </location>
</feature>
<name>A0ABT5TVP6_9MICO</name>
<evidence type="ECO:0000256" key="3">
    <source>
        <dbReference type="ARBA" id="ARBA00022692"/>
    </source>
</evidence>
<protein>
    <submittedName>
        <fullName evidence="7">AI-2E family transporter</fullName>
    </submittedName>
</protein>
<evidence type="ECO:0000313" key="8">
    <source>
        <dbReference type="Proteomes" id="UP001165561"/>
    </source>
</evidence>
<evidence type="ECO:0000256" key="4">
    <source>
        <dbReference type="ARBA" id="ARBA00022989"/>
    </source>
</evidence>
<accession>A0ABT5TVP6</accession>
<keyword evidence="3 6" id="KW-0812">Transmembrane</keyword>
<comment type="caution">
    <text evidence="7">The sequence shown here is derived from an EMBL/GenBank/DDBJ whole genome shotgun (WGS) entry which is preliminary data.</text>
</comment>
<gene>
    <name evidence="7" type="ORF">PU560_00585</name>
</gene>
<feature type="non-terminal residue" evidence="7">
    <location>
        <position position="1"/>
    </location>
</feature>
<comment type="subcellular location">
    <subcellularLocation>
        <location evidence="1">Membrane</location>
        <topology evidence="1">Multi-pass membrane protein</topology>
    </subcellularLocation>
</comment>
<dbReference type="InterPro" id="IPR002549">
    <property type="entry name" value="AI-2E-like"/>
</dbReference>
<keyword evidence="8" id="KW-1185">Reference proteome</keyword>
<feature type="transmembrane region" description="Helical" evidence="6">
    <location>
        <begin position="83"/>
        <end position="116"/>
    </location>
</feature>
<dbReference type="Proteomes" id="UP001165561">
    <property type="component" value="Unassembled WGS sequence"/>
</dbReference>
<proteinExistence type="inferred from homology"/>
<evidence type="ECO:0000256" key="6">
    <source>
        <dbReference type="SAM" id="Phobius"/>
    </source>
</evidence>
<keyword evidence="4 6" id="KW-1133">Transmembrane helix</keyword>
<dbReference type="EMBL" id="JARACI010000129">
    <property type="protein sequence ID" value="MDD9204956.1"/>
    <property type="molecule type" value="Genomic_DNA"/>
</dbReference>
<evidence type="ECO:0000256" key="1">
    <source>
        <dbReference type="ARBA" id="ARBA00004141"/>
    </source>
</evidence>
<comment type="similarity">
    <text evidence="2">Belongs to the autoinducer-2 exporter (AI-2E) (TC 2.A.86) family.</text>
</comment>
<keyword evidence="5 6" id="KW-0472">Membrane</keyword>
<sequence>GIGVGLLLLGVPLALTLALLQFVASYIPTIGAFVTGAVAVAVAFASDGLTTALLVLVLVIVVQQVGNVVIEPYVMGRSLPMNAFMVLAAVTAGGLLWGIAGALLFVPLTAAVAAAGHE</sequence>
<organism evidence="7 8">
    <name type="scientific">Georgenia halotolerans</name>
    <dbReference type="NCBI Taxonomy" id="3028317"/>
    <lineage>
        <taxon>Bacteria</taxon>
        <taxon>Bacillati</taxon>
        <taxon>Actinomycetota</taxon>
        <taxon>Actinomycetes</taxon>
        <taxon>Micrococcales</taxon>
        <taxon>Bogoriellaceae</taxon>
        <taxon>Georgenia</taxon>
    </lineage>
</organism>
<reference evidence="7" key="1">
    <citation type="submission" date="2023-02" db="EMBL/GenBank/DDBJ databases">
        <title>Georgenia sp.10Sc9-8, isolated from a soil sample collected from the Taklamakan desert.</title>
        <authorList>
            <person name="Liu S."/>
        </authorList>
    </citation>
    <scope>NUCLEOTIDE SEQUENCE</scope>
    <source>
        <strain evidence="7">10Sc9-8</strain>
    </source>
</reference>